<dbReference type="Proteomes" id="UP000632289">
    <property type="component" value="Unassembled WGS sequence"/>
</dbReference>
<evidence type="ECO:0008006" key="4">
    <source>
        <dbReference type="Google" id="ProtNLM"/>
    </source>
</evidence>
<evidence type="ECO:0000313" key="3">
    <source>
        <dbReference type="Proteomes" id="UP000632289"/>
    </source>
</evidence>
<name>A0A927IEI1_9ACTN</name>
<gene>
    <name evidence="2" type="ORF">IF129_17765</name>
</gene>
<feature type="region of interest" description="Disordered" evidence="1">
    <location>
        <begin position="1"/>
        <end position="25"/>
    </location>
</feature>
<reference evidence="2" key="1">
    <citation type="submission" date="2020-09" db="EMBL/GenBank/DDBJ databases">
        <title>Secondary metabolite and genome analysis of marine Streptomyces chumphonensis KK1-2T.</title>
        <authorList>
            <person name="Phongsopitanun W."/>
            <person name="Kanchanasin P."/>
            <person name="Pittayakhajonwut P."/>
            <person name="Suwanborirux K."/>
            <person name="Tanasupawat S."/>
        </authorList>
    </citation>
    <scope>NUCLEOTIDE SEQUENCE</scope>
    <source>
        <strain evidence="2">KK1-2</strain>
    </source>
</reference>
<sequence>MKRVRTGWPARRLDRRSAPASHTEVPIRPTTLDQSIESCAAHSGKLVANRDRRRGELAEALRQLLVVHARSSAAPAPRGGRGSGWSKEFPELLDALLEAGNKALSCWSAAELHLALSITDAVLTERPGSRAGWRLRARVLEELGEDAGAIEAHERYVALCRDDDLGITARVAGLRESAARLEALLTLLAEEFPQDARWRGVAPTELWAEGLDLDERGDREGAAARWVAALRTMTAERWPSTEVSESLDAFMDHYTAAAARRPGGLAGAGTVLALYADHARLRAQGPVPDPDTGTELITVGDFRNLVAGKSVCLVANSQKVGRGTLGAEIDSYDLVVRFNSFRIDPAATGSRTDIHATIHKHGFNWDRKVETRLVFGGLQEPWKQSVRQRLVPGAQRYLGDASLRWPLRNLGKVPESAWPTIPTSGFNMLWLLDFLDVSPTLDLIGFDFYATGAYRLDGAMKLPITSVHGYLSEKEWVMDRATSRTETRISLR</sequence>
<dbReference type="AlphaFoldDB" id="A0A927IEI1"/>
<proteinExistence type="predicted"/>
<evidence type="ECO:0000256" key="1">
    <source>
        <dbReference type="SAM" id="MobiDB-lite"/>
    </source>
</evidence>
<protein>
    <recommendedName>
        <fullName evidence="4">Glycosyltransferase family 29 (Sialyltransferase)</fullName>
    </recommendedName>
</protein>
<accession>A0A927IEI1</accession>
<evidence type="ECO:0000313" key="2">
    <source>
        <dbReference type="EMBL" id="MBD3933391.1"/>
    </source>
</evidence>
<organism evidence="2 3">
    <name type="scientific">Streptomyces chumphonensis</name>
    <dbReference type="NCBI Taxonomy" id="1214925"/>
    <lineage>
        <taxon>Bacteria</taxon>
        <taxon>Bacillati</taxon>
        <taxon>Actinomycetota</taxon>
        <taxon>Actinomycetes</taxon>
        <taxon>Kitasatosporales</taxon>
        <taxon>Streptomycetaceae</taxon>
        <taxon>Streptomyces</taxon>
    </lineage>
</organism>
<dbReference type="EMBL" id="JACXYU010000009">
    <property type="protein sequence ID" value="MBD3933391.1"/>
    <property type="molecule type" value="Genomic_DNA"/>
</dbReference>
<comment type="caution">
    <text evidence="2">The sequence shown here is derived from an EMBL/GenBank/DDBJ whole genome shotgun (WGS) entry which is preliminary data.</text>
</comment>
<dbReference type="InterPro" id="IPR038578">
    <property type="entry name" value="GT29-like_sf"/>
</dbReference>
<keyword evidence="3" id="KW-1185">Reference proteome</keyword>
<dbReference type="Gene3D" id="3.90.1480.20">
    <property type="entry name" value="Glycosyl transferase family 29"/>
    <property type="match status" value="1"/>
</dbReference>